<evidence type="ECO:0000313" key="2">
    <source>
        <dbReference type="Proteomes" id="UP000000311"/>
    </source>
</evidence>
<proteinExistence type="predicted"/>
<protein>
    <submittedName>
        <fullName evidence="1">Uncharacterized protein</fullName>
    </submittedName>
</protein>
<keyword evidence="2" id="KW-1185">Reference proteome</keyword>
<dbReference type="InParanoid" id="E2ABU9"/>
<reference evidence="1 2" key="1">
    <citation type="journal article" date="2010" name="Science">
        <title>Genomic comparison of the ants Camponotus floridanus and Harpegnathos saltator.</title>
        <authorList>
            <person name="Bonasio R."/>
            <person name="Zhang G."/>
            <person name="Ye C."/>
            <person name="Mutti N.S."/>
            <person name="Fang X."/>
            <person name="Qin N."/>
            <person name="Donahue G."/>
            <person name="Yang P."/>
            <person name="Li Q."/>
            <person name="Li C."/>
            <person name="Zhang P."/>
            <person name="Huang Z."/>
            <person name="Berger S.L."/>
            <person name="Reinberg D."/>
            <person name="Wang J."/>
            <person name="Liebig J."/>
        </authorList>
    </citation>
    <scope>NUCLEOTIDE SEQUENCE [LARGE SCALE GENOMIC DNA]</scope>
    <source>
        <strain evidence="2">C129</strain>
    </source>
</reference>
<dbReference type="Proteomes" id="UP000000311">
    <property type="component" value="Unassembled WGS sequence"/>
</dbReference>
<gene>
    <name evidence="1" type="ORF">EAG_05752</name>
</gene>
<name>E2ABU9_CAMFO</name>
<dbReference type="EMBL" id="GL438382">
    <property type="protein sequence ID" value="EFN69087.1"/>
    <property type="molecule type" value="Genomic_DNA"/>
</dbReference>
<evidence type="ECO:0000313" key="1">
    <source>
        <dbReference type="EMBL" id="EFN69087.1"/>
    </source>
</evidence>
<accession>E2ABU9</accession>
<dbReference type="AlphaFoldDB" id="E2ABU9"/>
<organism evidence="2">
    <name type="scientific">Camponotus floridanus</name>
    <name type="common">Florida carpenter ant</name>
    <dbReference type="NCBI Taxonomy" id="104421"/>
    <lineage>
        <taxon>Eukaryota</taxon>
        <taxon>Metazoa</taxon>
        <taxon>Ecdysozoa</taxon>
        <taxon>Arthropoda</taxon>
        <taxon>Hexapoda</taxon>
        <taxon>Insecta</taxon>
        <taxon>Pterygota</taxon>
        <taxon>Neoptera</taxon>
        <taxon>Endopterygota</taxon>
        <taxon>Hymenoptera</taxon>
        <taxon>Apocrita</taxon>
        <taxon>Aculeata</taxon>
        <taxon>Formicoidea</taxon>
        <taxon>Formicidae</taxon>
        <taxon>Formicinae</taxon>
        <taxon>Camponotus</taxon>
    </lineage>
</organism>
<sequence>MSREFDTDTVIVQLGYALPRPRVSAYIDLKRAPDASSSFNVNTVKRSSERCVVGPTICLESKAMEYDSWNWQHVKRGGAGSTAV</sequence>